<accession>G0AED4</accession>
<reference evidence="1 2" key="3">
    <citation type="journal article" date="2008" name="FEMS Microbiol. Ecol.">
        <title>Identification and characterization of genes underlying chitinolysis in Collimonas fungivorans Ter331.</title>
        <authorList>
            <person name="Fritsche K."/>
            <person name="de Boer W."/>
            <person name="Gerards S."/>
            <person name="van den Berg M."/>
            <person name="van Veen J.A."/>
            <person name="Leveau J.H."/>
        </authorList>
    </citation>
    <scope>NUCLEOTIDE SEQUENCE [LARGE SCALE GENOMIC DNA]</scope>
    <source>
        <strain evidence="1 2">Ter331</strain>
    </source>
</reference>
<gene>
    <name evidence="1" type="ordered locus">CFU_4243</name>
</gene>
<organism evidence="1 2">
    <name type="scientific">Collimonas fungivorans (strain Ter331)</name>
    <dbReference type="NCBI Taxonomy" id="1005048"/>
    <lineage>
        <taxon>Bacteria</taxon>
        <taxon>Pseudomonadati</taxon>
        <taxon>Pseudomonadota</taxon>
        <taxon>Betaproteobacteria</taxon>
        <taxon>Burkholderiales</taxon>
        <taxon>Oxalobacteraceae</taxon>
        <taxon>Collimonas</taxon>
    </lineage>
</organism>
<dbReference type="InterPro" id="IPR010710">
    <property type="entry name" value="DUF1289"/>
</dbReference>
<reference evidence="1 2" key="2">
    <citation type="journal article" date="2006" name="J. Microbiol. Methods">
        <title>Genomic flank-sequencing of plasposon insertion sites for rapid identification of functional genes.</title>
        <authorList>
            <person name="Leveau J.H."/>
            <person name="Gerards S."/>
            <person name="Fritsche K."/>
            <person name="Zondag G."/>
            <person name="van Veen J.A."/>
        </authorList>
    </citation>
    <scope>NUCLEOTIDE SEQUENCE [LARGE SCALE GENOMIC DNA]</scope>
    <source>
        <strain evidence="1 2">Ter331</strain>
    </source>
</reference>
<dbReference type="EMBL" id="CP002745">
    <property type="protein sequence ID" value="AEK64064.1"/>
    <property type="molecule type" value="Genomic_DNA"/>
</dbReference>
<reference evidence="1 2" key="1">
    <citation type="journal article" date="2004" name="Environ. Microbiol.">
        <title>Phylogeny-function analysis of (meta)genomic libraries: screening for expression of ribosomal RNA genes by large-insert library fluorescent in situ hybridization (LIL-FISH).</title>
        <authorList>
            <person name="Leveau J.H."/>
            <person name="Gerards S."/>
            <person name="de Boer W."/>
            <person name="van Veen J.A."/>
        </authorList>
    </citation>
    <scope>NUCLEOTIDE SEQUENCE [LARGE SCALE GENOMIC DNA]</scope>
    <source>
        <strain evidence="1 2">Ter331</strain>
    </source>
</reference>
<dbReference type="PANTHER" id="PTHR35175:SF2">
    <property type="entry name" value="DUF1289 DOMAIN-CONTAINING PROTEIN"/>
    <property type="match status" value="1"/>
</dbReference>
<evidence type="ECO:0000313" key="1">
    <source>
        <dbReference type="EMBL" id="AEK64064.1"/>
    </source>
</evidence>
<protein>
    <submittedName>
        <fullName evidence="1">YbaK/prolyl-tRNA synthetase associated region</fullName>
    </submittedName>
</protein>
<reference evidence="1 2" key="4">
    <citation type="journal article" date="2010" name="Environ. Microbiol.">
        <title>The bacterial genus Collimonas: mycophagy, weathering and other adaptive solutions to life in oligotrophic soil environments.</title>
        <authorList>
            <person name="Leveau J.H."/>
            <person name="Uroz S."/>
            <person name="de Boer W."/>
        </authorList>
    </citation>
    <scope>NUCLEOTIDE SEQUENCE [LARGE SCALE GENOMIC DNA]</scope>
    <source>
        <strain evidence="1 2">Ter331</strain>
    </source>
</reference>
<dbReference type="Pfam" id="PF06945">
    <property type="entry name" value="DUF1289"/>
    <property type="match status" value="1"/>
</dbReference>
<dbReference type="HOGENOM" id="CLU_2272577_0_0_4"/>
<name>G0AED4_COLFT</name>
<dbReference type="Proteomes" id="UP000008392">
    <property type="component" value="Chromosome"/>
</dbReference>
<keyword evidence="1" id="KW-0030">Aminoacyl-tRNA synthetase</keyword>
<dbReference type="PANTHER" id="PTHR35175">
    <property type="entry name" value="DUF1289 DOMAIN-CONTAINING PROTEIN"/>
    <property type="match status" value="1"/>
</dbReference>
<reference evidence="1 2" key="5">
    <citation type="journal article" date="2011" name="ISME J.">
        <title>Dual transcriptional profiling of a bacterial/fungal confrontation: Collimonas fungivorans versus Aspergillus niger.</title>
        <authorList>
            <person name="Mela F."/>
            <person name="Fritsche K."/>
            <person name="de Boer W."/>
            <person name="van Veen J.A."/>
            <person name="de Graaff L.H."/>
            <person name="van den Berg M."/>
            <person name="Leveau J.H."/>
        </authorList>
    </citation>
    <scope>NUCLEOTIDE SEQUENCE [LARGE SCALE GENOMIC DNA]</scope>
    <source>
        <strain evidence="1 2">Ter331</strain>
    </source>
</reference>
<keyword evidence="2" id="KW-1185">Reference proteome</keyword>
<dbReference type="GO" id="GO:0004812">
    <property type="term" value="F:aminoacyl-tRNA ligase activity"/>
    <property type="evidence" value="ECO:0007669"/>
    <property type="project" value="UniProtKB-KW"/>
</dbReference>
<sequence>MSMRVVAMESSGVAYYRIKGKNNRIFRDNVENKQIKPAASANDGPGQDYSASPCINVCVMNTASGLCDGCLRTLDEIAAWSCASDEQKRSIWQQIALRRELA</sequence>
<dbReference type="AlphaFoldDB" id="G0AED4"/>
<dbReference type="eggNOG" id="COG3313">
    <property type="taxonomic scope" value="Bacteria"/>
</dbReference>
<reference evidence="2" key="6">
    <citation type="submission" date="2011-05" db="EMBL/GenBank/DDBJ databases">
        <title>Complete sequence of Collimonas fungivorans Ter331.</title>
        <authorList>
            <person name="Leveau J.H."/>
        </authorList>
    </citation>
    <scope>NUCLEOTIDE SEQUENCE [LARGE SCALE GENOMIC DNA]</scope>
    <source>
        <strain evidence="2">Ter331</strain>
    </source>
</reference>
<dbReference type="KEGG" id="cfu:CFU_4243"/>
<keyword evidence="1" id="KW-0436">Ligase</keyword>
<dbReference type="STRING" id="1005048.CFU_4243"/>
<evidence type="ECO:0000313" key="2">
    <source>
        <dbReference type="Proteomes" id="UP000008392"/>
    </source>
</evidence>
<proteinExistence type="predicted"/>